<evidence type="ECO:0000256" key="2">
    <source>
        <dbReference type="ARBA" id="ARBA00022723"/>
    </source>
</evidence>
<evidence type="ECO:0000259" key="8">
    <source>
        <dbReference type="PROSITE" id="PS50048"/>
    </source>
</evidence>
<dbReference type="InterPro" id="IPR051711">
    <property type="entry name" value="Stress_Response_Reg"/>
</dbReference>
<dbReference type="PROSITE" id="PS00463">
    <property type="entry name" value="ZN2_CY6_FUNGAL_1"/>
    <property type="match status" value="1"/>
</dbReference>
<dbReference type="EMBL" id="LFIV01000112">
    <property type="protein sequence ID" value="KZL69161.1"/>
    <property type="molecule type" value="Genomic_DNA"/>
</dbReference>
<comment type="caution">
    <text evidence="9">The sequence shown here is derived from an EMBL/GenBank/DDBJ whole genome shotgun (WGS) entry which is preliminary data.</text>
</comment>
<dbReference type="AlphaFoldDB" id="A0A166REW2"/>
<evidence type="ECO:0000256" key="4">
    <source>
        <dbReference type="ARBA" id="ARBA00023125"/>
    </source>
</evidence>
<keyword evidence="5" id="KW-0804">Transcription</keyword>
<dbReference type="PANTHER" id="PTHR47540:SF6">
    <property type="entry name" value="ZN(II)2CYS6 TRANSCRIPTION FACTOR (EUROFUNG)"/>
    <property type="match status" value="1"/>
</dbReference>
<organism evidence="9 10">
    <name type="scientific">Colletotrichum tofieldiae</name>
    <dbReference type="NCBI Taxonomy" id="708197"/>
    <lineage>
        <taxon>Eukaryota</taxon>
        <taxon>Fungi</taxon>
        <taxon>Dikarya</taxon>
        <taxon>Ascomycota</taxon>
        <taxon>Pezizomycotina</taxon>
        <taxon>Sordariomycetes</taxon>
        <taxon>Hypocreomycetidae</taxon>
        <taxon>Glomerellales</taxon>
        <taxon>Glomerellaceae</taxon>
        <taxon>Colletotrichum</taxon>
        <taxon>Colletotrichum spaethianum species complex</taxon>
    </lineage>
</organism>
<proteinExistence type="predicted"/>
<evidence type="ECO:0000256" key="7">
    <source>
        <dbReference type="SAM" id="MobiDB-lite"/>
    </source>
</evidence>
<dbReference type="GO" id="GO:0005634">
    <property type="term" value="C:nucleus"/>
    <property type="evidence" value="ECO:0007669"/>
    <property type="project" value="UniProtKB-SubCell"/>
</dbReference>
<dbReference type="InterPro" id="IPR007219">
    <property type="entry name" value="XnlR_reg_dom"/>
</dbReference>
<accession>A0A166REW2</accession>
<reference evidence="9 10" key="1">
    <citation type="submission" date="2015-06" db="EMBL/GenBank/DDBJ databases">
        <title>Survival trade-offs in plant roots during colonization by closely related pathogenic and mutualistic fungi.</title>
        <authorList>
            <person name="Hacquard S."/>
            <person name="Kracher B."/>
            <person name="Hiruma K."/>
            <person name="Weinman A."/>
            <person name="Muench P."/>
            <person name="Garrido Oter R."/>
            <person name="Ver Loren van Themaat E."/>
            <person name="Dallerey J.-F."/>
            <person name="Damm U."/>
            <person name="Henrissat B."/>
            <person name="Lespinet O."/>
            <person name="Thon M."/>
            <person name="Kemen E."/>
            <person name="McHardy A.C."/>
            <person name="Schulze-Lefert P."/>
            <person name="O'Connell R.J."/>
        </authorList>
    </citation>
    <scope>NUCLEOTIDE SEQUENCE [LARGE SCALE GENOMIC DNA]</scope>
    <source>
        <strain evidence="9 10">0861</strain>
    </source>
</reference>
<protein>
    <submittedName>
        <fullName evidence="9">Fungal specific transcription factor domain-containing protein</fullName>
    </submittedName>
</protein>
<dbReference type="InterPro" id="IPR036864">
    <property type="entry name" value="Zn2-C6_fun-type_DNA-bd_sf"/>
</dbReference>
<dbReference type="GO" id="GO:0045944">
    <property type="term" value="P:positive regulation of transcription by RNA polymerase II"/>
    <property type="evidence" value="ECO:0007669"/>
    <property type="project" value="TreeGrafter"/>
</dbReference>
<feature type="domain" description="Zn(2)-C6 fungal-type" evidence="8">
    <location>
        <begin position="38"/>
        <end position="69"/>
    </location>
</feature>
<keyword evidence="4" id="KW-0238">DNA-binding</keyword>
<evidence type="ECO:0000313" key="10">
    <source>
        <dbReference type="Proteomes" id="UP000076552"/>
    </source>
</evidence>
<dbReference type="GO" id="GO:0043565">
    <property type="term" value="F:sequence-specific DNA binding"/>
    <property type="evidence" value="ECO:0007669"/>
    <property type="project" value="TreeGrafter"/>
</dbReference>
<evidence type="ECO:0000256" key="6">
    <source>
        <dbReference type="ARBA" id="ARBA00023242"/>
    </source>
</evidence>
<dbReference type="Proteomes" id="UP000076552">
    <property type="component" value="Unassembled WGS sequence"/>
</dbReference>
<feature type="non-terminal residue" evidence="9">
    <location>
        <position position="1"/>
    </location>
</feature>
<dbReference type="PANTHER" id="PTHR47540">
    <property type="entry name" value="THIAMINE REPRESSIBLE GENES REGULATORY PROTEIN THI5"/>
    <property type="match status" value="1"/>
</dbReference>
<feature type="region of interest" description="Disordered" evidence="7">
    <location>
        <begin position="1"/>
        <end position="35"/>
    </location>
</feature>
<keyword evidence="3" id="KW-0805">Transcription regulation</keyword>
<dbReference type="GO" id="GO:0000981">
    <property type="term" value="F:DNA-binding transcription factor activity, RNA polymerase II-specific"/>
    <property type="evidence" value="ECO:0007669"/>
    <property type="project" value="InterPro"/>
</dbReference>
<dbReference type="PROSITE" id="PS50048">
    <property type="entry name" value="ZN2_CY6_FUNGAL_2"/>
    <property type="match status" value="1"/>
</dbReference>
<dbReference type="SMART" id="SM00066">
    <property type="entry name" value="GAL4"/>
    <property type="match status" value="1"/>
</dbReference>
<evidence type="ECO:0000313" key="9">
    <source>
        <dbReference type="EMBL" id="KZL69161.1"/>
    </source>
</evidence>
<dbReference type="InterPro" id="IPR001138">
    <property type="entry name" value="Zn2Cys6_DnaBD"/>
</dbReference>
<keyword evidence="10" id="KW-1185">Reference proteome</keyword>
<comment type="subcellular location">
    <subcellularLocation>
        <location evidence="1">Nucleus</location>
    </subcellularLocation>
</comment>
<evidence type="ECO:0000256" key="5">
    <source>
        <dbReference type="ARBA" id="ARBA00023163"/>
    </source>
</evidence>
<dbReference type="SMART" id="SM00906">
    <property type="entry name" value="Fungal_trans"/>
    <property type="match status" value="1"/>
</dbReference>
<feature type="compositionally biased region" description="Low complexity" evidence="7">
    <location>
        <begin position="1"/>
        <end position="11"/>
    </location>
</feature>
<keyword evidence="2" id="KW-0479">Metal-binding</keyword>
<dbReference type="SUPFAM" id="SSF57701">
    <property type="entry name" value="Zn2/Cys6 DNA-binding domain"/>
    <property type="match status" value="1"/>
</dbReference>
<dbReference type="Gene3D" id="4.10.240.10">
    <property type="entry name" value="Zn(2)-C6 fungal-type DNA-binding domain"/>
    <property type="match status" value="1"/>
</dbReference>
<evidence type="ECO:0000256" key="3">
    <source>
        <dbReference type="ARBA" id="ARBA00023015"/>
    </source>
</evidence>
<evidence type="ECO:0000256" key="1">
    <source>
        <dbReference type="ARBA" id="ARBA00004123"/>
    </source>
</evidence>
<dbReference type="STRING" id="708197.A0A166REW2"/>
<gene>
    <name evidence="9" type="ORF">CT0861_03895</name>
</gene>
<name>A0A166REW2_9PEZI</name>
<keyword evidence="6" id="KW-0539">Nucleus</keyword>
<dbReference type="GO" id="GO:0006351">
    <property type="term" value="P:DNA-templated transcription"/>
    <property type="evidence" value="ECO:0007669"/>
    <property type="project" value="InterPro"/>
</dbReference>
<dbReference type="CDD" id="cd00067">
    <property type="entry name" value="GAL4"/>
    <property type="match status" value="1"/>
</dbReference>
<sequence>LPIMVSEADASSAEDRASLRFAPTSSGSASRPRTKPTACCRCHSRKVRCSGGQPCDNCRQASKGAECTYPRRNRMVKVSQRYIPPVASTCQRPTANELTIRYIDELIAENQRLKNSSNADTQARPEALLPEITVAPAKEPTDNAVAIPPPSLDERPWFFEMNIPHTPILIGEASDAAFATRFRQAISTAEHSHIPRVNYATDERLLALSDTDCPWPSPARARLLVGVALRYVSRCYHIIRKSLILDALEQTLQNPAESDSLLKSKLWALFAIGAMYSTRSATSEKHFPGMGYFARATRVLRIVSERPRIDVVELRLLLSFYSLALNRRHTAYTFAGSATRLAVVMGLHLNVPESQLRDAAAREHRVRVWWTAYIFDRMWAAKLSHPVAVQDIDIEVDLPSNPAVDESVADDFADASYSVASVKLARLLGRVVPSIYRRRDQQTSLSHRVQEALKELRGWSEELPPQLHIDFKPTTERTPKPISLHLNFNQCAVSTTRPILLHVLRTHVASWGTPGTPEPQIPATAMTLAETCIRCARHSCRLLTECWIDGSFATFDYFYTQYLFSAATVLAASSLLNGKESHNDREQFEEAAQFLAQLKDNGNFAAEEFCQHIDAMKRTMAAAQARRGGYAAAGDTSAVMPYAASTFADAVTLGQPFQAQNTTAGMALNEPSLQELLAQPILDLQFIDASIYNDGAQGLYWPDFSPESWTPDAWTAT</sequence>
<dbReference type="Pfam" id="PF04082">
    <property type="entry name" value="Fungal_trans"/>
    <property type="match status" value="1"/>
</dbReference>
<dbReference type="CDD" id="cd12148">
    <property type="entry name" value="fungal_TF_MHR"/>
    <property type="match status" value="1"/>
</dbReference>
<dbReference type="GO" id="GO:0008270">
    <property type="term" value="F:zinc ion binding"/>
    <property type="evidence" value="ECO:0007669"/>
    <property type="project" value="InterPro"/>
</dbReference>
<dbReference type="Pfam" id="PF00172">
    <property type="entry name" value="Zn_clus"/>
    <property type="match status" value="1"/>
</dbReference>